<proteinExistence type="predicted"/>
<dbReference type="FunFam" id="1.10.8.350:FF:000001">
    <property type="entry name" value="Lytic murein transglycosylase B"/>
    <property type="match status" value="1"/>
</dbReference>
<evidence type="ECO:0000313" key="5">
    <source>
        <dbReference type="EMBL" id="VFK05459.1"/>
    </source>
</evidence>
<dbReference type="Pfam" id="PF13406">
    <property type="entry name" value="SLT_2"/>
    <property type="match status" value="1"/>
</dbReference>
<evidence type="ECO:0000259" key="2">
    <source>
        <dbReference type="Pfam" id="PF13406"/>
    </source>
</evidence>
<feature type="active site" evidence="1">
    <location>
        <position position="142"/>
    </location>
</feature>
<reference evidence="3" key="1">
    <citation type="submission" date="2019-02" db="EMBL/GenBank/DDBJ databases">
        <authorList>
            <person name="Gruber-Vodicka R. H."/>
            <person name="Seah K. B. B."/>
        </authorList>
    </citation>
    <scope>NUCLEOTIDE SEQUENCE</scope>
    <source>
        <strain evidence="5">BECK_SA2B12</strain>
        <strain evidence="4">BECK_SA2B15</strain>
        <strain evidence="3">BECK_SA2B20</strain>
    </source>
</reference>
<evidence type="ECO:0000313" key="3">
    <source>
        <dbReference type="EMBL" id="VFK02141.1"/>
    </source>
</evidence>
<dbReference type="EMBL" id="CAADFJ010000274">
    <property type="protein sequence ID" value="VFK05459.1"/>
    <property type="molecule type" value="Genomic_DNA"/>
</dbReference>
<name>A0A450VBK0_9GAMM</name>
<dbReference type="InterPro" id="IPR011757">
    <property type="entry name" value="Lytic_transglycosylase_MltB"/>
</dbReference>
<dbReference type="CDD" id="cd13399">
    <property type="entry name" value="Slt35-like"/>
    <property type="match status" value="1"/>
</dbReference>
<feature type="domain" description="Transglycosylase SLT" evidence="2">
    <location>
        <begin position="48"/>
        <end position="348"/>
    </location>
</feature>
<dbReference type="Gene3D" id="1.10.530.10">
    <property type="match status" value="1"/>
</dbReference>
<dbReference type="GO" id="GO:0009253">
    <property type="term" value="P:peptidoglycan catabolic process"/>
    <property type="evidence" value="ECO:0007669"/>
    <property type="project" value="TreeGrafter"/>
</dbReference>
<dbReference type="Gene3D" id="1.10.8.350">
    <property type="entry name" value="Bacterial muramidase"/>
    <property type="match status" value="1"/>
</dbReference>
<dbReference type="InterPro" id="IPR043426">
    <property type="entry name" value="MltB-like"/>
</dbReference>
<dbReference type="AlphaFoldDB" id="A0A450VBK0"/>
<dbReference type="NCBIfam" id="TIGR02282">
    <property type="entry name" value="MltB"/>
    <property type="match status" value="1"/>
</dbReference>
<dbReference type="SUPFAM" id="SSF53955">
    <property type="entry name" value="Lysozyme-like"/>
    <property type="match status" value="1"/>
</dbReference>
<dbReference type="InterPro" id="IPR023346">
    <property type="entry name" value="Lysozyme-like_dom_sf"/>
</dbReference>
<dbReference type="GO" id="GO:0008933">
    <property type="term" value="F:peptidoglycan lytic transglycosylase activity"/>
    <property type="evidence" value="ECO:0007669"/>
    <property type="project" value="TreeGrafter"/>
</dbReference>
<dbReference type="PANTHER" id="PTHR30163:SF9">
    <property type="entry name" value="MEMBRANE-BOUND LYTIC MUREIN TRANSGLYCOSYLASE B"/>
    <property type="match status" value="1"/>
</dbReference>
<evidence type="ECO:0000256" key="1">
    <source>
        <dbReference type="PIRSR" id="PIRSR611757-1"/>
    </source>
</evidence>
<dbReference type="PANTHER" id="PTHR30163">
    <property type="entry name" value="MEMBRANE-BOUND LYTIC MUREIN TRANSGLYCOSYLASE B"/>
    <property type="match status" value="1"/>
</dbReference>
<accession>A0A450VBK0</accession>
<dbReference type="InterPro" id="IPR031304">
    <property type="entry name" value="SLT_2"/>
</dbReference>
<organism evidence="3">
    <name type="scientific">Candidatus Kentrum eta</name>
    <dbReference type="NCBI Taxonomy" id="2126337"/>
    <lineage>
        <taxon>Bacteria</taxon>
        <taxon>Pseudomonadati</taxon>
        <taxon>Pseudomonadota</taxon>
        <taxon>Gammaproteobacteria</taxon>
        <taxon>Candidatus Kentrum</taxon>
    </lineage>
</organism>
<dbReference type="EMBL" id="CAADFI010000262">
    <property type="protein sequence ID" value="VFK02141.1"/>
    <property type="molecule type" value="Genomic_DNA"/>
</dbReference>
<evidence type="ECO:0000313" key="4">
    <source>
        <dbReference type="EMBL" id="VFK02515.1"/>
    </source>
</evidence>
<protein>
    <submittedName>
        <fullName evidence="3">Membrane-bound lytic murein transglycosylase B</fullName>
    </submittedName>
</protein>
<gene>
    <name evidence="4" type="ORF">BECKH772A_GA0070896_102742</name>
    <name evidence="3" type="ORF">BECKH772B_GA0070898_102622</name>
    <name evidence="5" type="ORF">BECKH772C_GA0070978_102742</name>
</gene>
<dbReference type="EMBL" id="CAADFG010000274">
    <property type="protein sequence ID" value="VFK02515.1"/>
    <property type="molecule type" value="Genomic_DNA"/>
</dbReference>
<sequence>MFFLASYAKYILPLVTMVFFATGLLFPSTLIAADDSSNMLQTNILKNRKVHRFIDEMVMRHNYPREQLLALMAKVRFMPELLGRLSKPAEALPWYQYRAIFLTPERIDEGVRFRYAHKDALARAEEVYGVPAKVIVAILGVETYFGRRKGKYPVLDSLVTLAFQSSMRTDFFRSELEQFLLLVNEEKRLDANELKGSYAGAMGLPQFISSSYRRYAVDFDGDNRRDLFNNIADAIGSAAHYLAEHGWQRGRGITVPVEVDEVAIVTDDLLMKRKGSPPHIAFSALRDHGVVANDAMAKVEIPDDEKVALIELEMKTGFVYWVGLQNFYTITRYNHSNLYAMAVHQLAEVIHERYLQRK</sequence>